<evidence type="ECO:0000313" key="3">
    <source>
        <dbReference type="EMBL" id="MBZ5713470.1"/>
    </source>
</evidence>
<dbReference type="InterPro" id="IPR045426">
    <property type="entry name" value="ADYC"/>
</dbReference>
<dbReference type="RefSeq" id="WP_224195210.1">
    <property type="nucleotide sequence ID" value="NZ_JAIRAU010000043.1"/>
</dbReference>
<feature type="signal peptide" evidence="1">
    <location>
        <begin position="1"/>
        <end position="19"/>
    </location>
</feature>
<gene>
    <name evidence="3" type="ORF">K7C98_29915</name>
</gene>
<feature type="domain" description="ADYC" evidence="2">
    <location>
        <begin position="113"/>
        <end position="301"/>
    </location>
</feature>
<proteinExistence type="predicted"/>
<dbReference type="PROSITE" id="PS51257">
    <property type="entry name" value="PROKAR_LIPOPROTEIN"/>
    <property type="match status" value="1"/>
</dbReference>
<evidence type="ECO:0000313" key="4">
    <source>
        <dbReference type="Proteomes" id="UP001139031"/>
    </source>
</evidence>
<dbReference type="Proteomes" id="UP001139031">
    <property type="component" value="Unassembled WGS sequence"/>
</dbReference>
<organism evidence="3 4">
    <name type="scientific">Nannocystis pusilla</name>
    <dbReference type="NCBI Taxonomy" id="889268"/>
    <lineage>
        <taxon>Bacteria</taxon>
        <taxon>Pseudomonadati</taxon>
        <taxon>Myxococcota</taxon>
        <taxon>Polyangia</taxon>
        <taxon>Nannocystales</taxon>
        <taxon>Nannocystaceae</taxon>
        <taxon>Nannocystis</taxon>
    </lineage>
</organism>
<feature type="chain" id="PRO_5046583751" description="ADYC domain-containing protein" evidence="1">
    <location>
        <begin position="20"/>
        <end position="337"/>
    </location>
</feature>
<accession>A0ABS7TZB6</accession>
<evidence type="ECO:0000256" key="1">
    <source>
        <dbReference type="SAM" id="SignalP"/>
    </source>
</evidence>
<name>A0ABS7TZB6_9BACT</name>
<reference evidence="3" key="1">
    <citation type="submission" date="2021-08" db="EMBL/GenBank/DDBJ databases">
        <authorList>
            <person name="Stevens D.C."/>
        </authorList>
    </citation>
    <scope>NUCLEOTIDE SEQUENCE</scope>
    <source>
        <strain evidence="3">DSM 53165</strain>
    </source>
</reference>
<keyword evidence="4" id="KW-1185">Reference proteome</keyword>
<dbReference type="EMBL" id="JAIRAU010000043">
    <property type="protein sequence ID" value="MBZ5713470.1"/>
    <property type="molecule type" value="Genomic_DNA"/>
</dbReference>
<sequence>MSRTNLFLALALAVSAASACDEALDNEFGAEDDDIAFRPGGFGAGGLLLNTNALGDHPLHEINRLGKLHENVQLIAVYIKQTYKNQVTWIKLDEQWSEKGQLHGRYKDVIYKGDQFKGSRWELATYGGGAVKRTMYIHAYRFDEVDGNHKYVFGYPKDAGYGANFYTKKVQYIKETALAAACGNVNGEGIEAVVYENLRVDMGSGYVKETPDLINIACLDGGIGKAALWGYRPWDIGYYEFMGAIRTIRADYCGDGDSWTRSGTAIDLEDKWGYNTFFDPTLKTEAFFGPKGAACVTRPRRPEFQLTGVQCSGYALPDCKDAKLGDVSDGYFWTKTP</sequence>
<comment type="caution">
    <text evidence="3">The sequence shown here is derived from an EMBL/GenBank/DDBJ whole genome shotgun (WGS) entry which is preliminary data.</text>
</comment>
<dbReference type="Pfam" id="PF20032">
    <property type="entry name" value="ADYC"/>
    <property type="match status" value="1"/>
</dbReference>
<protein>
    <recommendedName>
        <fullName evidence="2">ADYC domain-containing protein</fullName>
    </recommendedName>
</protein>
<evidence type="ECO:0000259" key="2">
    <source>
        <dbReference type="Pfam" id="PF20032"/>
    </source>
</evidence>
<keyword evidence="1" id="KW-0732">Signal</keyword>